<dbReference type="RefSeq" id="WP_253237930.1">
    <property type="nucleotide sequence ID" value="NZ_JAMYJR010000013.1"/>
</dbReference>
<keyword evidence="2" id="KW-1185">Reference proteome</keyword>
<reference evidence="1 2" key="1">
    <citation type="submission" date="2022-06" db="EMBL/GenBank/DDBJ databases">
        <title>New Species of the Genus Actinoplanes, ActinopZanes ferrugineus.</title>
        <authorList>
            <person name="Ding P."/>
        </authorList>
    </citation>
    <scope>NUCLEOTIDE SEQUENCE [LARGE SCALE GENOMIC DNA]</scope>
    <source>
        <strain evidence="1 2">TRM88003</strain>
    </source>
</reference>
<evidence type="ECO:0000313" key="1">
    <source>
        <dbReference type="EMBL" id="MCO8271812.1"/>
    </source>
</evidence>
<sequence length="56" mass="5817">MLVYLGFFFAEAVDDLSATGSFDLHERFLGLAGRLLGSGGDESAAADDGDDQASFA</sequence>
<protein>
    <submittedName>
        <fullName evidence="1">Uncharacterized protein</fullName>
    </submittedName>
</protein>
<gene>
    <name evidence="1" type="ORF">M1L60_14535</name>
</gene>
<proteinExistence type="predicted"/>
<comment type="caution">
    <text evidence="1">The sequence shown here is derived from an EMBL/GenBank/DDBJ whole genome shotgun (WGS) entry which is preliminary data.</text>
</comment>
<name>A0ABT1DLU9_9ACTN</name>
<evidence type="ECO:0000313" key="2">
    <source>
        <dbReference type="Proteomes" id="UP001523369"/>
    </source>
</evidence>
<dbReference type="EMBL" id="JAMYJR010000013">
    <property type="protein sequence ID" value="MCO8271812.1"/>
    <property type="molecule type" value="Genomic_DNA"/>
</dbReference>
<organism evidence="1 2">
    <name type="scientific">Paractinoplanes aksuensis</name>
    <dbReference type="NCBI Taxonomy" id="2939490"/>
    <lineage>
        <taxon>Bacteria</taxon>
        <taxon>Bacillati</taxon>
        <taxon>Actinomycetota</taxon>
        <taxon>Actinomycetes</taxon>
        <taxon>Micromonosporales</taxon>
        <taxon>Micromonosporaceae</taxon>
        <taxon>Paractinoplanes</taxon>
    </lineage>
</organism>
<dbReference type="Proteomes" id="UP001523369">
    <property type="component" value="Unassembled WGS sequence"/>
</dbReference>
<accession>A0ABT1DLU9</accession>